<comment type="catalytic activity">
    <reaction evidence="9 10">
        <text>nicotinate beta-D-ribonucleotide + ATP + H(+) = deamido-NAD(+) + diphosphate</text>
        <dbReference type="Rhea" id="RHEA:22860"/>
        <dbReference type="ChEBI" id="CHEBI:15378"/>
        <dbReference type="ChEBI" id="CHEBI:30616"/>
        <dbReference type="ChEBI" id="CHEBI:33019"/>
        <dbReference type="ChEBI" id="CHEBI:57502"/>
        <dbReference type="ChEBI" id="CHEBI:58437"/>
        <dbReference type="EC" id="2.7.7.18"/>
    </reaction>
</comment>
<keyword evidence="6 10" id="KW-0547">Nucleotide-binding</keyword>
<keyword evidence="3 10" id="KW-0662">Pyridine nucleotide biosynthesis</keyword>
<keyword evidence="5 10" id="KW-0548">Nucleotidyltransferase</keyword>
<dbReference type="InterPro" id="IPR006674">
    <property type="entry name" value="HD_domain"/>
</dbReference>
<reference evidence="12" key="2">
    <citation type="journal article" date="2021" name="PeerJ">
        <title>Extensive microbial diversity within the chicken gut microbiome revealed by metagenomics and culture.</title>
        <authorList>
            <person name="Gilroy R."/>
            <person name="Ravi A."/>
            <person name="Getino M."/>
            <person name="Pursley I."/>
            <person name="Horton D.L."/>
            <person name="Alikhan N.F."/>
            <person name="Baker D."/>
            <person name="Gharbi K."/>
            <person name="Hall N."/>
            <person name="Watson M."/>
            <person name="Adriaenssens E.M."/>
            <person name="Foster-Nyarko E."/>
            <person name="Jarju S."/>
            <person name="Secka A."/>
            <person name="Antonio M."/>
            <person name="Oren A."/>
            <person name="Chaudhuri R.R."/>
            <person name="La Ragione R."/>
            <person name="Hildebrand F."/>
            <person name="Pallen M.J."/>
        </authorList>
    </citation>
    <scope>NUCLEOTIDE SEQUENCE</scope>
    <source>
        <strain evidence="12">1063</strain>
    </source>
</reference>
<dbReference type="Gene3D" id="3.40.50.620">
    <property type="entry name" value="HUPs"/>
    <property type="match status" value="1"/>
</dbReference>
<dbReference type="EC" id="2.7.7.18" evidence="10"/>
<evidence type="ECO:0000313" key="13">
    <source>
        <dbReference type="Proteomes" id="UP000824088"/>
    </source>
</evidence>
<comment type="function">
    <text evidence="1 10">Catalyzes the reversible adenylation of nicotinate mononucleotide (NaMN) to nicotinic acid adenine dinucleotide (NaAD).</text>
</comment>
<dbReference type="EMBL" id="DVMN01000123">
    <property type="protein sequence ID" value="HIU21910.1"/>
    <property type="molecule type" value="Genomic_DNA"/>
</dbReference>
<dbReference type="InterPro" id="IPR005248">
    <property type="entry name" value="NadD/NMNAT"/>
</dbReference>
<evidence type="ECO:0000256" key="2">
    <source>
        <dbReference type="ARBA" id="ARBA00005019"/>
    </source>
</evidence>
<evidence type="ECO:0000313" key="12">
    <source>
        <dbReference type="EMBL" id="HIU21910.1"/>
    </source>
</evidence>
<evidence type="ECO:0000256" key="10">
    <source>
        <dbReference type="HAMAP-Rule" id="MF_00244"/>
    </source>
</evidence>
<accession>A0A9D1HV57</accession>
<evidence type="ECO:0000256" key="5">
    <source>
        <dbReference type="ARBA" id="ARBA00022695"/>
    </source>
</evidence>
<comment type="pathway">
    <text evidence="2 10">Cofactor biosynthesis; NAD(+) biosynthesis; deamido-NAD(+) from nicotinate D-ribonucleotide: step 1/1.</text>
</comment>
<dbReference type="InterPro" id="IPR003607">
    <property type="entry name" value="HD/PDEase_dom"/>
</dbReference>
<sequence>MPTLIFGGAFDPPHNEHIKALRCAVETTGAERAVILPTYYPPHKSAGFLDFATREELCRLAFSDVGCEVVVDDEEKRRSKDNFACILLAEMKRKYGDIIYLIGGDSLRDLDTWRNPEAIMKICPVAVAPRKGCGDAETQRDAALKKYGGEIILLDFLGEDVSSGRIKAKFLLGEDCDDVPAKVAEYITSHGLFRTHAAAVEKLKGMESAELYAHSVQAVMRAVDLNSRHNLRQDFDKVFLAALLHDNAKERPSADGLDVPSDSIGTPVLHQFLGAEKAARDFGITDKDILGAIRYHTTAKPDMTVLERLIYTADSTSYDREYDPIPQLRAAVDADFERGFREVLAYTYLKLKKKGGKVYPLTEDAVEFYLPELAKGESRERKTRQGAQ</sequence>
<dbReference type="CDD" id="cd02165">
    <property type="entry name" value="NMNAT"/>
    <property type="match status" value="1"/>
</dbReference>
<proteinExistence type="inferred from homology"/>
<dbReference type="Pfam" id="PF01467">
    <property type="entry name" value="CTP_transf_like"/>
    <property type="match status" value="1"/>
</dbReference>
<dbReference type="InterPro" id="IPR014729">
    <property type="entry name" value="Rossmann-like_a/b/a_fold"/>
</dbReference>
<evidence type="ECO:0000256" key="7">
    <source>
        <dbReference type="ARBA" id="ARBA00022840"/>
    </source>
</evidence>
<dbReference type="GO" id="GO:0009435">
    <property type="term" value="P:NAD+ biosynthetic process"/>
    <property type="evidence" value="ECO:0007669"/>
    <property type="project" value="UniProtKB-UniRule"/>
</dbReference>
<gene>
    <name evidence="10" type="primary">nadD</name>
    <name evidence="12" type="ORF">IAD51_06780</name>
</gene>
<evidence type="ECO:0000256" key="4">
    <source>
        <dbReference type="ARBA" id="ARBA00022679"/>
    </source>
</evidence>
<organism evidence="12 13">
    <name type="scientific">Candidatus Limadaptatus stercorigallinarum</name>
    <dbReference type="NCBI Taxonomy" id="2840845"/>
    <lineage>
        <taxon>Bacteria</taxon>
        <taxon>Bacillati</taxon>
        <taxon>Bacillota</taxon>
        <taxon>Clostridia</taxon>
        <taxon>Eubacteriales</taxon>
        <taxon>Candidatus Limadaptatus</taxon>
    </lineage>
</organism>
<dbReference type="HAMAP" id="MF_00244">
    <property type="entry name" value="NaMN_adenylyltr"/>
    <property type="match status" value="1"/>
</dbReference>
<dbReference type="PROSITE" id="PS51831">
    <property type="entry name" value="HD"/>
    <property type="match status" value="1"/>
</dbReference>
<dbReference type="InterPro" id="IPR004821">
    <property type="entry name" value="Cyt_trans-like"/>
</dbReference>
<dbReference type="Pfam" id="PF01966">
    <property type="entry name" value="HD"/>
    <property type="match status" value="1"/>
</dbReference>
<keyword evidence="4 10" id="KW-0808">Transferase</keyword>
<dbReference type="SUPFAM" id="SSF52374">
    <property type="entry name" value="Nucleotidylyl transferase"/>
    <property type="match status" value="1"/>
</dbReference>
<evidence type="ECO:0000259" key="11">
    <source>
        <dbReference type="PROSITE" id="PS51831"/>
    </source>
</evidence>
<dbReference type="AlphaFoldDB" id="A0A9D1HV57"/>
<keyword evidence="8 10" id="KW-0520">NAD</keyword>
<reference evidence="12" key="1">
    <citation type="submission" date="2020-10" db="EMBL/GenBank/DDBJ databases">
        <authorList>
            <person name="Gilroy R."/>
        </authorList>
    </citation>
    <scope>NUCLEOTIDE SEQUENCE</scope>
    <source>
        <strain evidence="12">1063</strain>
    </source>
</reference>
<dbReference type="Proteomes" id="UP000824088">
    <property type="component" value="Unassembled WGS sequence"/>
</dbReference>
<comment type="similarity">
    <text evidence="10">Belongs to the NadD family.</text>
</comment>
<evidence type="ECO:0000256" key="9">
    <source>
        <dbReference type="ARBA" id="ARBA00048721"/>
    </source>
</evidence>
<evidence type="ECO:0000256" key="8">
    <source>
        <dbReference type="ARBA" id="ARBA00023027"/>
    </source>
</evidence>
<evidence type="ECO:0000256" key="3">
    <source>
        <dbReference type="ARBA" id="ARBA00022642"/>
    </source>
</evidence>
<dbReference type="GO" id="GO:0004515">
    <property type="term" value="F:nicotinate-nucleotide adenylyltransferase activity"/>
    <property type="evidence" value="ECO:0007669"/>
    <property type="project" value="UniProtKB-UniRule"/>
</dbReference>
<dbReference type="SUPFAM" id="SSF109604">
    <property type="entry name" value="HD-domain/PDEase-like"/>
    <property type="match status" value="1"/>
</dbReference>
<feature type="domain" description="HD" evidence="11">
    <location>
        <begin position="211"/>
        <end position="319"/>
    </location>
</feature>
<comment type="caution">
    <text evidence="12">The sequence shown here is derived from an EMBL/GenBank/DDBJ whole genome shotgun (WGS) entry which is preliminary data.</text>
</comment>
<name>A0A9D1HV57_9FIRM</name>
<dbReference type="PANTHER" id="PTHR39321:SF3">
    <property type="entry name" value="PHOSPHOPANTETHEINE ADENYLYLTRANSFERASE"/>
    <property type="match status" value="1"/>
</dbReference>
<evidence type="ECO:0000256" key="1">
    <source>
        <dbReference type="ARBA" id="ARBA00002324"/>
    </source>
</evidence>
<dbReference type="Gene3D" id="1.10.3210.10">
    <property type="entry name" value="Hypothetical protein af1432"/>
    <property type="match status" value="1"/>
</dbReference>
<protein>
    <recommendedName>
        <fullName evidence="10">Probable nicotinate-nucleotide adenylyltransferase</fullName>
        <ecNumber evidence="10">2.7.7.18</ecNumber>
    </recommendedName>
    <alternativeName>
        <fullName evidence="10">Deamido-NAD(+) diphosphorylase</fullName>
    </alternativeName>
    <alternativeName>
        <fullName evidence="10">Deamido-NAD(+) pyrophosphorylase</fullName>
    </alternativeName>
    <alternativeName>
        <fullName evidence="10">Nicotinate mononucleotide adenylyltransferase</fullName>
        <shortName evidence="10">NaMN adenylyltransferase</shortName>
    </alternativeName>
</protein>
<dbReference type="PANTHER" id="PTHR39321">
    <property type="entry name" value="NICOTINATE-NUCLEOTIDE ADENYLYLTRANSFERASE-RELATED"/>
    <property type="match status" value="1"/>
</dbReference>
<keyword evidence="7 10" id="KW-0067">ATP-binding</keyword>
<dbReference type="GO" id="GO:0005524">
    <property type="term" value="F:ATP binding"/>
    <property type="evidence" value="ECO:0007669"/>
    <property type="project" value="UniProtKB-KW"/>
</dbReference>
<dbReference type="CDD" id="cd00077">
    <property type="entry name" value="HDc"/>
    <property type="match status" value="1"/>
</dbReference>
<evidence type="ECO:0000256" key="6">
    <source>
        <dbReference type="ARBA" id="ARBA00022741"/>
    </source>
</evidence>